<evidence type="ECO:0000313" key="4">
    <source>
        <dbReference type="Proteomes" id="UP000479190"/>
    </source>
</evidence>
<protein>
    <submittedName>
        <fullName evidence="3">Uncharacterized protein</fullName>
    </submittedName>
</protein>
<feature type="compositionally biased region" description="Basic residues" evidence="1">
    <location>
        <begin position="211"/>
        <end position="262"/>
    </location>
</feature>
<keyword evidence="4" id="KW-1185">Reference proteome</keyword>
<evidence type="ECO:0000313" key="3">
    <source>
        <dbReference type="EMBL" id="CAB0037484.1"/>
    </source>
</evidence>
<feature type="compositionally biased region" description="Basic and acidic residues" evidence="1">
    <location>
        <begin position="178"/>
        <end position="210"/>
    </location>
</feature>
<dbReference type="EMBL" id="CADCXV010000857">
    <property type="protein sequence ID" value="CAB0037484.1"/>
    <property type="molecule type" value="Genomic_DNA"/>
</dbReference>
<gene>
    <name evidence="3" type="ORF">TBRA_LOCUS9311</name>
</gene>
<feature type="signal peptide" evidence="2">
    <location>
        <begin position="1"/>
        <end position="24"/>
    </location>
</feature>
<feature type="compositionally biased region" description="Basic residues" evidence="1">
    <location>
        <begin position="270"/>
        <end position="280"/>
    </location>
</feature>
<keyword evidence="2" id="KW-0732">Signal</keyword>
<feature type="region of interest" description="Disordered" evidence="1">
    <location>
        <begin position="141"/>
        <end position="381"/>
    </location>
</feature>
<name>A0A6H5IH16_9HYME</name>
<feature type="region of interest" description="Disordered" evidence="1">
    <location>
        <begin position="27"/>
        <end position="64"/>
    </location>
</feature>
<feature type="compositionally biased region" description="Low complexity" evidence="1">
    <location>
        <begin position="37"/>
        <end position="51"/>
    </location>
</feature>
<sequence length="502" mass="56940">MKAKPPMQAVVWLLFLLLARDCTPREISSGNEKAAENKQQPQPQQQQQQPKQENKKESKKDTKIAAESYVFTTKTSDNDRSSDVDVAADEHFGPASRFHRFAGASGSGSHLYFPSFNYPTKYRLDTFSSVLGDKNDFDFSDNFKPPDSGEFDTGDDLSSHRDGTHEHNHHRHHHHHHDEHEHGGEHGEHGEEGEKSSEGHESKSEHENSKGYKRRNSIKPIKRKRRRKRRAASSRLKRARTSRIWTRPRRSSPRRRKPRRPRASITRAQRATKKAPRRRATTTSTTRTSTRRTQSSTTTSTTSTRSTSTRTRTSSTSRPRPSTSAWSTWTRRTSRARPRGRATSPTVTSTGAPRDTPRRWAPASTAARSRRAPRSTPRPVAAAASRTLLVNRDYLLFDRLVNVSTDSTSCTRNRAIVIDKSARSRLPKRISSLRDELAFVCSRLLRGHTLLASPPELDIFFRTRCLVPSCECGSRFCRRWQVPSLLCRLHLVSVVLASGATL</sequence>
<proteinExistence type="predicted"/>
<organism evidence="3 4">
    <name type="scientific">Trichogramma brassicae</name>
    <dbReference type="NCBI Taxonomy" id="86971"/>
    <lineage>
        <taxon>Eukaryota</taxon>
        <taxon>Metazoa</taxon>
        <taxon>Ecdysozoa</taxon>
        <taxon>Arthropoda</taxon>
        <taxon>Hexapoda</taxon>
        <taxon>Insecta</taxon>
        <taxon>Pterygota</taxon>
        <taxon>Neoptera</taxon>
        <taxon>Endopterygota</taxon>
        <taxon>Hymenoptera</taxon>
        <taxon>Apocrita</taxon>
        <taxon>Proctotrupomorpha</taxon>
        <taxon>Chalcidoidea</taxon>
        <taxon>Trichogrammatidae</taxon>
        <taxon>Trichogramma</taxon>
    </lineage>
</organism>
<feature type="compositionally biased region" description="Basic residues" evidence="1">
    <location>
        <begin position="167"/>
        <end position="177"/>
    </location>
</feature>
<evidence type="ECO:0000256" key="2">
    <source>
        <dbReference type="SAM" id="SignalP"/>
    </source>
</evidence>
<accession>A0A6H5IH16</accession>
<dbReference type="Proteomes" id="UP000479190">
    <property type="component" value="Unassembled WGS sequence"/>
</dbReference>
<dbReference type="AlphaFoldDB" id="A0A6H5IH16"/>
<feature type="compositionally biased region" description="Basic and acidic residues" evidence="1">
    <location>
        <begin position="157"/>
        <end position="166"/>
    </location>
</feature>
<feature type="chain" id="PRO_5026301830" evidence="2">
    <location>
        <begin position="25"/>
        <end position="502"/>
    </location>
</feature>
<feature type="compositionally biased region" description="Basic and acidic residues" evidence="1">
    <location>
        <begin position="52"/>
        <end position="64"/>
    </location>
</feature>
<feature type="compositionally biased region" description="Low complexity" evidence="1">
    <location>
        <begin position="281"/>
        <end position="331"/>
    </location>
</feature>
<reference evidence="3 4" key="1">
    <citation type="submission" date="2020-02" db="EMBL/GenBank/DDBJ databases">
        <authorList>
            <person name="Ferguson B K."/>
        </authorList>
    </citation>
    <scope>NUCLEOTIDE SEQUENCE [LARGE SCALE GENOMIC DNA]</scope>
</reference>
<evidence type="ECO:0000256" key="1">
    <source>
        <dbReference type="SAM" id="MobiDB-lite"/>
    </source>
</evidence>